<organism evidence="2 3">
    <name type="scientific">Streptococcus criceti HS-6</name>
    <dbReference type="NCBI Taxonomy" id="873449"/>
    <lineage>
        <taxon>Bacteria</taxon>
        <taxon>Bacillati</taxon>
        <taxon>Bacillota</taxon>
        <taxon>Bacilli</taxon>
        <taxon>Lactobacillales</taxon>
        <taxon>Streptococcaceae</taxon>
        <taxon>Streptococcus</taxon>
    </lineage>
</organism>
<sequence>MDKKYTKGLDTSLSHTSDINSGKNAYKTKHLSYEKKHYGSYQVAQPNGGYKTETYLSKTTTEHYSLNDLLSDEKSPIKATQAVYDTRVANFREIRSQWLFQ</sequence>
<gene>
    <name evidence="2" type="ORF">STRCR_0244</name>
</gene>
<proteinExistence type="predicted"/>
<evidence type="ECO:0000313" key="2">
    <source>
        <dbReference type="EMBL" id="EHI73535.1"/>
    </source>
</evidence>
<accession>G5JNT1</accession>
<evidence type="ECO:0000313" key="3">
    <source>
        <dbReference type="Proteomes" id="UP000004322"/>
    </source>
</evidence>
<keyword evidence="3" id="KW-1185">Reference proteome</keyword>
<feature type="compositionally biased region" description="Polar residues" evidence="1">
    <location>
        <begin position="9"/>
        <end position="23"/>
    </location>
</feature>
<feature type="region of interest" description="Disordered" evidence="1">
    <location>
        <begin position="1"/>
        <end position="24"/>
    </location>
</feature>
<dbReference type="Proteomes" id="UP000004322">
    <property type="component" value="Unassembled WGS sequence"/>
</dbReference>
<dbReference type="STRING" id="873449.STRCR_0244"/>
<evidence type="ECO:0000256" key="1">
    <source>
        <dbReference type="SAM" id="MobiDB-lite"/>
    </source>
</evidence>
<name>G5JNT1_STRCG</name>
<dbReference type="AlphaFoldDB" id="G5JNT1"/>
<protein>
    <submittedName>
        <fullName evidence="2">Uncharacterized protein</fullName>
    </submittedName>
</protein>
<dbReference type="EMBL" id="AEUV02000002">
    <property type="protein sequence ID" value="EHI73535.1"/>
    <property type="molecule type" value="Genomic_DNA"/>
</dbReference>
<comment type="caution">
    <text evidence="2">The sequence shown here is derived from an EMBL/GenBank/DDBJ whole genome shotgun (WGS) entry which is preliminary data.</text>
</comment>
<reference evidence="2" key="1">
    <citation type="submission" date="2011-07" db="EMBL/GenBank/DDBJ databases">
        <authorList>
            <person name="Stanhope M.J."/>
            <person name="Durkin A.S."/>
            <person name="Hostetler J."/>
            <person name="Kim M."/>
            <person name="Radune D."/>
            <person name="Singh I."/>
            <person name="Town C.D."/>
        </authorList>
    </citation>
    <scope>NUCLEOTIDE SEQUENCE [LARGE SCALE GENOMIC DNA]</scope>
    <source>
        <strain evidence="2">HS-6</strain>
    </source>
</reference>